<protein>
    <submittedName>
        <fullName evidence="2">Major DNA-binding protein</fullName>
    </submittedName>
</protein>
<evidence type="ECO:0000313" key="3">
    <source>
        <dbReference type="Proteomes" id="UP001219518"/>
    </source>
</evidence>
<dbReference type="Pfam" id="PF14846">
    <property type="entry name" value="DUF4485"/>
    <property type="match status" value="1"/>
</dbReference>
<feature type="domain" description="DUF4485" evidence="1">
    <location>
        <begin position="5"/>
        <end position="85"/>
    </location>
</feature>
<reference evidence="2" key="2">
    <citation type="journal article" date="2023" name="BMC Genomics">
        <title>Pest status, molecular evolution, and epigenetic factors derived from the genome assembly of Frankliniella fusca, a thysanopteran phytovirus vector.</title>
        <authorList>
            <person name="Catto M.A."/>
            <person name="Labadie P.E."/>
            <person name="Jacobson A.L."/>
            <person name="Kennedy G.G."/>
            <person name="Srinivasan R."/>
            <person name="Hunt B.G."/>
        </authorList>
    </citation>
    <scope>NUCLEOTIDE SEQUENCE</scope>
    <source>
        <strain evidence="2">PL_HMW_Pooled</strain>
    </source>
</reference>
<evidence type="ECO:0000313" key="2">
    <source>
        <dbReference type="EMBL" id="KAK3907940.1"/>
    </source>
</evidence>
<dbReference type="EMBL" id="JAHWGI010000026">
    <property type="protein sequence ID" value="KAK3907940.1"/>
    <property type="molecule type" value="Genomic_DNA"/>
</dbReference>
<proteinExistence type="predicted"/>
<keyword evidence="2" id="KW-0238">DNA-binding</keyword>
<sequence>MPNPKEEFQYALHEIAYYAPTLDSPYDRVRLAEWVRRLSLEAKLHDFQCNVVNPYAQLLRIQVRAGRLRSPFHVPPNQGDVPALAVTLSKEILASVPSLPTPGPTAPFMCRKSKDGHAYVSARQIPGKGVLCYLAVSTGDFHTN</sequence>
<organism evidence="2 3">
    <name type="scientific">Frankliniella fusca</name>
    <dbReference type="NCBI Taxonomy" id="407009"/>
    <lineage>
        <taxon>Eukaryota</taxon>
        <taxon>Metazoa</taxon>
        <taxon>Ecdysozoa</taxon>
        <taxon>Arthropoda</taxon>
        <taxon>Hexapoda</taxon>
        <taxon>Insecta</taxon>
        <taxon>Pterygota</taxon>
        <taxon>Neoptera</taxon>
        <taxon>Paraneoptera</taxon>
        <taxon>Thysanoptera</taxon>
        <taxon>Terebrantia</taxon>
        <taxon>Thripoidea</taxon>
        <taxon>Thripidae</taxon>
        <taxon>Frankliniella</taxon>
    </lineage>
</organism>
<dbReference type="Proteomes" id="UP001219518">
    <property type="component" value="Unassembled WGS sequence"/>
</dbReference>
<evidence type="ECO:0000259" key="1">
    <source>
        <dbReference type="Pfam" id="PF14846"/>
    </source>
</evidence>
<dbReference type="GO" id="GO:0003677">
    <property type="term" value="F:DNA binding"/>
    <property type="evidence" value="ECO:0007669"/>
    <property type="project" value="UniProtKB-KW"/>
</dbReference>
<reference evidence="2" key="1">
    <citation type="submission" date="2021-07" db="EMBL/GenBank/DDBJ databases">
        <authorList>
            <person name="Catto M.A."/>
            <person name="Jacobson A."/>
            <person name="Kennedy G."/>
            <person name="Labadie P."/>
            <person name="Hunt B.G."/>
            <person name="Srinivasan R."/>
        </authorList>
    </citation>
    <scope>NUCLEOTIDE SEQUENCE</scope>
    <source>
        <strain evidence="2">PL_HMW_Pooled</strain>
        <tissue evidence="2">Head</tissue>
    </source>
</reference>
<keyword evidence="3" id="KW-1185">Reference proteome</keyword>
<accession>A0AAE1L6A0</accession>
<dbReference type="InterPro" id="IPR027831">
    <property type="entry name" value="DUF4485"/>
</dbReference>
<name>A0AAE1L6A0_9NEOP</name>
<gene>
    <name evidence="2" type="ORF">KUF71_018577</name>
</gene>
<comment type="caution">
    <text evidence="2">The sequence shown here is derived from an EMBL/GenBank/DDBJ whole genome shotgun (WGS) entry which is preliminary data.</text>
</comment>
<dbReference type="AlphaFoldDB" id="A0AAE1L6A0"/>